<evidence type="ECO:0000313" key="3">
    <source>
        <dbReference type="Proteomes" id="UP000193642"/>
    </source>
</evidence>
<dbReference type="AlphaFoldDB" id="A0A1Y2C8F2"/>
<proteinExistence type="predicted"/>
<evidence type="ECO:0000313" key="2">
    <source>
        <dbReference type="EMBL" id="ORY43313.1"/>
    </source>
</evidence>
<reference evidence="2 3" key="1">
    <citation type="submission" date="2016-07" db="EMBL/GenBank/DDBJ databases">
        <title>Pervasive Adenine N6-methylation of Active Genes in Fungi.</title>
        <authorList>
            <consortium name="DOE Joint Genome Institute"/>
            <person name="Mondo S.J."/>
            <person name="Dannebaum R.O."/>
            <person name="Kuo R.C."/>
            <person name="Labutti K."/>
            <person name="Haridas S."/>
            <person name="Kuo A."/>
            <person name="Salamov A."/>
            <person name="Ahrendt S.R."/>
            <person name="Lipzen A."/>
            <person name="Sullivan W."/>
            <person name="Andreopoulos W.B."/>
            <person name="Clum A."/>
            <person name="Lindquist E."/>
            <person name="Daum C."/>
            <person name="Ramamoorthy G.K."/>
            <person name="Gryganskyi A."/>
            <person name="Culley D."/>
            <person name="Magnuson J.K."/>
            <person name="James T.Y."/>
            <person name="O'Malley M.A."/>
            <person name="Stajich J.E."/>
            <person name="Spatafora J.W."/>
            <person name="Visel A."/>
            <person name="Grigoriev I.V."/>
        </authorList>
    </citation>
    <scope>NUCLEOTIDE SEQUENCE [LARGE SCALE GENOMIC DNA]</scope>
    <source>
        <strain evidence="2 3">JEL800</strain>
    </source>
</reference>
<protein>
    <submittedName>
        <fullName evidence="2">Uncharacterized protein</fullName>
    </submittedName>
</protein>
<name>A0A1Y2C8F2_9FUNG</name>
<gene>
    <name evidence="2" type="ORF">BCR33DRAFT_257783</name>
</gene>
<keyword evidence="1" id="KW-0472">Membrane</keyword>
<comment type="caution">
    <text evidence="2">The sequence shown here is derived from an EMBL/GenBank/DDBJ whole genome shotgun (WGS) entry which is preliminary data.</text>
</comment>
<dbReference type="EMBL" id="MCGO01000025">
    <property type="protein sequence ID" value="ORY43313.1"/>
    <property type="molecule type" value="Genomic_DNA"/>
</dbReference>
<accession>A0A1Y2C8F2</accession>
<feature type="transmembrane region" description="Helical" evidence="1">
    <location>
        <begin position="186"/>
        <end position="209"/>
    </location>
</feature>
<organism evidence="2 3">
    <name type="scientific">Rhizoclosmatium globosum</name>
    <dbReference type="NCBI Taxonomy" id="329046"/>
    <lineage>
        <taxon>Eukaryota</taxon>
        <taxon>Fungi</taxon>
        <taxon>Fungi incertae sedis</taxon>
        <taxon>Chytridiomycota</taxon>
        <taxon>Chytridiomycota incertae sedis</taxon>
        <taxon>Chytridiomycetes</taxon>
        <taxon>Chytridiales</taxon>
        <taxon>Chytriomycetaceae</taxon>
        <taxon>Rhizoclosmatium</taxon>
    </lineage>
</organism>
<sequence length="491" mass="55978">MNLTHFHSFLADFLPNYAVIFYNPSIDLLSKVLDCRFNSNEMVYEAAYGSLCWTKGHWVMSVISLVLVSMFTNFVVRYSKILKLLRKQFDFKDEEWYIYVDSVAKTFILILYFNTSNNYFLPLTTALLIGLSICSLIGKPNEIFWFNYFRGGMYSYCAIVCLVLFVLEMKVSKTDYIQRESLCYQISMGVLLVTISVSVFTYLFLAGAYKAGLTDREVKQKEEELKKFFAAFGSDGCPSDLFDEAGNMESRKQSVFHDRKLSIIASAVDNADLGMVGGPGSMMAPSEASNGSFSKEQWKQFDAMIVSARSIDLVTKDEAKAIRLAIKYEDPMIVMVFDRSGRNLNKFVDGLKVKVFQALAKSPADCGTRLFTTQMASVGPVIAIMVLYRVVQYNTNSICLGSRLDTRLALRSKHILSKVIPLVNNRFCVLHTNHHILDREMGYRIRQINDFPIFHPMPHLSENQLCNIVFIEVQLLVAPTYSRRMLQMQLQ</sequence>
<feature type="transmembrane region" description="Helical" evidence="1">
    <location>
        <begin position="58"/>
        <end position="76"/>
    </location>
</feature>
<dbReference type="OrthoDB" id="10522735at2759"/>
<feature type="transmembrane region" description="Helical" evidence="1">
    <location>
        <begin position="145"/>
        <end position="166"/>
    </location>
</feature>
<keyword evidence="1" id="KW-0812">Transmembrane</keyword>
<keyword evidence="3" id="KW-1185">Reference proteome</keyword>
<keyword evidence="1" id="KW-1133">Transmembrane helix</keyword>
<dbReference type="Proteomes" id="UP000193642">
    <property type="component" value="Unassembled WGS sequence"/>
</dbReference>
<evidence type="ECO:0000256" key="1">
    <source>
        <dbReference type="SAM" id="Phobius"/>
    </source>
</evidence>